<accession>A0A062U2X3</accession>
<comment type="caution">
    <text evidence="1">The sequence shown here is derived from an EMBL/GenBank/DDBJ whole genome shotgun (WGS) entry which is preliminary data.</text>
</comment>
<gene>
    <name evidence="1" type="ORF">HY3_13965</name>
</gene>
<dbReference type="Proteomes" id="UP000249123">
    <property type="component" value="Unassembled WGS sequence"/>
</dbReference>
<keyword evidence="2" id="KW-1185">Reference proteome</keyword>
<proteinExistence type="predicted"/>
<protein>
    <submittedName>
        <fullName evidence="1">Uncharacterized protein</fullName>
    </submittedName>
</protein>
<dbReference type="AlphaFoldDB" id="A0A062U2X3"/>
<evidence type="ECO:0000313" key="1">
    <source>
        <dbReference type="EMBL" id="RAN32835.1"/>
    </source>
</evidence>
<dbReference type="EMBL" id="AWFB01000026">
    <property type="protein sequence ID" value="RAN32835.1"/>
    <property type="molecule type" value="Genomic_DNA"/>
</dbReference>
<name>A0A062U2X3_9PROT</name>
<sequence length="145" mass="16067">MEASVSEFAKTLQGFIDHMPDGRRKREFETALKLCPEIEVEVVTEERANKSMKSVREGALKTGHAFVIARAGKVDRLEQAAFVLSSDTILALIGSIRENTERTAARRRPASALLAQLKPMDPSLVNMRLSPRSEEETVGGRGRVF</sequence>
<organism evidence="1 2">
    <name type="scientific">Hyphomonas pacifica</name>
    <dbReference type="NCBI Taxonomy" id="1280941"/>
    <lineage>
        <taxon>Bacteria</taxon>
        <taxon>Pseudomonadati</taxon>
        <taxon>Pseudomonadota</taxon>
        <taxon>Alphaproteobacteria</taxon>
        <taxon>Hyphomonadales</taxon>
        <taxon>Hyphomonadaceae</taxon>
        <taxon>Hyphomonas</taxon>
    </lineage>
</organism>
<dbReference type="STRING" id="1280941.HY2_07775"/>
<reference evidence="1 2" key="1">
    <citation type="submission" date="2013-04" db="EMBL/GenBank/DDBJ databases">
        <title>Hyphomonas sp. T24B3 Genome Sequencing.</title>
        <authorList>
            <person name="Lai Q."/>
            <person name="Shao Z."/>
        </authorList>
    </citation>
    <scope>NUCLEOTIDE SEQUENCE [LARGE SCALE GENOMIC DNA]</scope>
    <source>
        <strain evidence="1 2">T24B3</strain>
    </source>
</reference>
<evidence type="ECO:0000313" key="2">
    <source>
        <dbReference type="Proteomes" id="UP000249123"/>
    </source>
</evidence>